<protein>
    <recommendedName>
        <fullName evidence="2">Serine acetyltransferase</fullName>
    </recommendedName>
</protein>
<dbReference type="GO" id="GO:0009001">
    <property type="term" value="F:serine O-acetyltransferase activity"/>
    <property type="evidence" value="ECO:0007669"/>
    <property type="project" value="InterPro"/>
</dbReference>
<dbReference type="KEGG" id="sap:Sulac_1060"/>
<dbReference type="Pfam" id="PF06426">
    <property type="entry name" value="SATase_N"/>
    <property type="match status" value="1"/>
</dbReference>
<dbReference type="InterPro" id="IPR011004">
    <property type="entry name" value="Trimer_LpxA-like_sf"/>
</dbReference>
<evidence type="ECO:0000256" key="1">
    <source>
        <dbReference type="ARBA" id="ARBA00004876"/>
    </source>
</evidence>
<feature type="domain" description="Serine acetyltransferase N-terminal" evidence="6">
    <location>
        <begin position="97"/>
        <end position="142"/>
    </location>
</feature>
<proteinExistence type="predicted"/>
<dbReference type="PANTHER" id="PTHR42811">
    <property type="entry name" value="SERINE ACETYLTRANSFERASE"/>
    <property type="match status" value="1"/>
</dbReference>
<dbReference type="InterPro" id="IPR042122">
    <property type="entry name" value="Ser_AcTrfase_N_sf"/>
</dbReference>
<dbReference type="AlphaFoldDB" id="G8TTW9"/>
<reference evidence="8" key="1">
    <citation type="submission" date="2011-12" db="EMBL/GenBank/DDBJ databases">
        <title>The complete genome of chromosome of Sulfobacillus acidophilus DSM 10332.</title>
        <authorList>
            <person name="Lucas S."/>
            <person name="Han J."/>
            <person name="Lapidus A."/>
            <person name="Bruce D."/>
            <person name="Goodwin L."/>
            <person name="Pitluck S."/>
            <person name="Peters L."/>
            <person name="Kyrpides N."/>
            <person name="Mavromatis K."/>
            <person name="Ivanova N."/>
            <person name="Mikhailova N."/>
            <person name="Chertkov O."/>
            <person name="Saunders E."/>
            <person name="Detter J.C."/>
            <person name="Tapia R."/>
            <person name="Han C."/>
            <person name="Land M."/>
            <person name="Hauser L."/>
            <person name="Markowitz V."/>
            <person name="Cheng J.-F."/>
            <person name="Hugenholtz P."/>
            <person name="Woyke T."/>
            <person name="Wu D."/>
            <person name="Pukall R."/>
            <person name="Gehrich-Schroeter G."/>
            <person name="Schneider S."/>
            <person name="Klenk H.-P."/>
            <person name="Eisen J.A."/>
        </authorList>
    </citation>
    <scope>NUCLEOTIDE SEQUENCE [LARGE SCALE GENOMIC DNA]</scope>
    <source>
        <strain evidence="8">ATCC 700253 / DSM 10332 / NAL</strain>
    </source>
</reference>
<sequence>MMNTSDQLQHIVHQLAQAETAVSDLGQYPITRDAVRRFIREAESLLFPRCFSQTTKTSPVEGLGQLLWRLTSLIHRVTPHDCPEPEPCPQLDSASKTADLFMRSLPDIQRVALTDAQAAYEGDPAARGLMEIITTYPGFHAILVYRLAHILHLQGVPLLPRIMTEVAHSETGIDIHPGAKIGEYFFIDHGTGVVIGETTQIGDRVTLYQGVTLGALNFPHDQNGQIIRGTKRHPTIEDDVVIYSGATILGGSTVIGRQSVIGGNVWLTRSVPPFSKVTANATISLRTREES</sequence>
<evidence type="ECO:0000259" key="6">
    <source>
        <dbReference type="Pfam" id="PF06426"/>
    </source>
</evidence>
<evidence type="ECO:0000313" key="8">
    <source>
        <dbReference type="Proteomes" id="UP000005439"/>
    </source>
</evidence>
<dbReference type="GO" id="GO:0005737">
    <property type="term" value="C:cytoplasm"/>
    <property type="evidence" value="ECO:0007669"/>
    <property type="project" value="InterPro"/>
</dbReference>
<keyword evidence="3" id="KW-0028">Amino-acid biosynthesis</keyword>
<evidence type="ECO:0000313" key="7">
    <source>
        <dbReference type="EMBL" id="AEW04560.1"/>
    </source>
</evidence>
<dbReference type="InterPro" id="IPR010493">
    <property type="entry name" value="Ser_AcTrfase_N"/>
</dbReference>
<accession>G8TTW9</accession>
<evidence type="ECO:0000256" key="4">
    <source>
        <dbReference type="ARBA" id="ARBA00022679"/>
    </source>
</evidence>
<comment type="pathway">
    <text evidence="1">Amino-acid biosynthesis; L-cysteine biosynthesis; L-cysteine from L-serine: step 1/2.</text>
</comment>
<dbReference type="Gene3D" id="1.10.3130.10">
    <property type="entry name" value="serine acetyltransferase, domain 1"/>
    <property type="match status" value="1"/>
</dbReference>
<dbReference type="GO" id="GO:0006535">
    <property type="term" value="P:cysteine biosynthetic process from serine"/>
    <property type="evidence" value="ECO:0007669"/>
    <property type="project" value="InterPro"/>
</dbReference>
<reference evidence="7 8" key="2">
    <citation type="journal article" date="2012" name="Stand. Genomic Sci.">
        <title>Complete genome sequence of the moderately thermophilic mineral-sulfide-oxidizing firmicute Sulfobacillus acidophilus type strain (NAL(T)).</title>
        <authorList>
            <person name="Anderson I."/>
            <person name="Chertkov O."/>
            <person name="Chen A."/>
            <person name="Saunders E."/>
            <person name="Lapidus A."/>
            <person name="Nolan M."/>
            <person name="Lucas S."/>
            <person name="Hammon N."/>
            <person name="Deshpande S."/>
            <person name="Cheng J.F."/>
            <person name="Han C."/>
            <person name="Tapia R."/>
            <person name="Goodwin L.A."/>
            <person name="Pitluck S."/>
            <person name="Liolios K."/>
            <person name="Pagani I."/>
            <person name="Ivanova N."/>
            <person name="Mikhailova N."/>
            <person name="Pati A."/>
            <person name="Palaniappan K."/>
            <person name="Land M."/>
            <person name="Pan C."/>
            <person name="Rohde M."/>
            <person name="Pukall R."/>
            <person name="Goker M."/>
            <person name="Detter J.C."/>
            <person name="Woyke T."/>
            <person name="Bristow J."/>
            <person name="Eisen J.A."/>
            <person name="Markowitz V."/>
            <person name="Hugenholtz P."/>
            <person name="Kyrpides N.C."/>
            <person name="Klenk H.P."/>
            <person name="Mavromatis K."/>
        </authorList>
    </citation>
    <scope>NUCLEOTIDE SEQUENCE [LARGE SCALE GENOMIC DNA]</scope>
    <source>
        <strain evidence="8">ATCC 700253 / DSM 10332 / NAL</strain>
    </source>
</reference>
<dbReference type="InterPro" id="IPR045304">
    <property type="entry name" value="LbH_SAT"/>
</dbReference>
<gene>
    <name evidence="7" type="ordered locus">Sulac_1060</name>
</gene>
<dbReference type="SUPFAM" id="SSF51161">
    <property type="entry name" value="Trimeric LpxA-like enzymes"/>
    <property type="match status" value="1"/>
</dbReference>
<dbReference type="STRING" id="679936.Sulac_1060"/>
<evidence type="ECO:0000256" key="2">
    <source>
        <dbReference type="ARBA" id="ARBA00018522"/>
    </source>
</evidence>
<organism evidence="7 8">
    <name type="scientific">Sulfobacillus acidophilus (strain ATCC 700253 / DSM 10332 / NAL)</name>
    <dbReference type="NCBI Taxonomy" id="679936"/>
    <lineage>
        <taxon>Bacteria</taxon>
        <taxon>Bacillati</taxon>
        <taxon>Bacillota</taxon>
        <taxon>Clostridia</taxon>
        <taxon>Eubacteriales</taxon>
        <taxon>Clostridiales Family XVII. Incertae Sedis</taxon>
        <taxon>Sulfobacillus</taxon>
    </lineage>
</organism>
<dbReference type="Proteomes" id="UP000005439">
    <property type="component" value="Chromosome"/>
</dbReference>
<keyword evidence="4 7" id="KW-0808">Transferase</keyword>
<dbReference type="CDD" id="cd03354">
    <property type="entry name" value="LbH_SAT"/>
    <property type="match status" value="1"/>
</dbReference>
<evidence type="ECO:0000256" key="3">
    <source>
        <dbReference type="ARBA" id="ARBA00022605"/>
    </source>
</evidence>
<dbReference type="HOGENOM" id="CLU_051638_1_0_9"/>
<name>G8TTW9_SULAD</name>
<evidence type="ECO:0000256" key="5">
    <source>
        <dbReference type="ARBA" id="ARBA00023315"/>
    </source>
</evidence>
<dbReference type="PATRIC" id="fig|679936.5.peg.1119"/>
<dbReference type="NCBIfam" id="NF041874">
    <property type="entry name" value="EPS_EpsC"/>
    <property type="match status" value="1"/>
</dbReference>
<keyword evidence="8" id="KW-1185">Reference proteome</keyword>
<dbReference type="UniPathway" id="UPA00136">
    <property type="reaction ID" value="UER00199"/>
</dbReference>
<dbReference type="InterPro" id="IPR053376">
    <property type="entry name" value="Serine_acetyltransferase"/>
</dbReference>
<keyword evidence="5 7" id="KW-0012">Acyltransferase</keyword>
<dbReference type="Gene3D" id="2.160.10.10">
    <property type="entry name" value="Hexapeptide repeat proteins"/>
    <property type="match status" value="1"/>
</dbReference>
<dbReference type="EMBL" id="CP003179">
    <property type="protein sequence ID" value="AEW04560.1"/>
    <property type="molecule type" value="Genomic_DNA"/>
</dbReference>